<comment type="caution">
    <text evidence="5">The sequence shown here is derived from an EMBL/GenBank/DDBJ whole genome shotgun (WGS) entry which is preliminary data.</text>
</comment>
<dbReference type="SMART" id="SM01134">
    <property type="entry name" value="DeoRC"/>
    <property type="match status" value="1"/>
</dbReference>
<dbReference type="OrthoDB" id="9797223at2"/>
<dbReference type="GO" id="GO:0003677">
    <property type="term" value="F:DNA binding"/>
    <property type="evidence" value="ECO:0007669"/>
    <property type="project" value="UniProtKB-KW"/>
</dbReference>
<accession>A0A433X1V3</accession>
<feature type="domain" description="HTH deoR-type" evidence="4">
    <location>
        <begin position="4"/>
        <end position="59"/>
    </location>
</feature>
<dbReference type="Gene3D" id="3.40.50.1360">
    <property type="match status" value="1"/>
</dbReference>
<dbReference type="Pfam" id="PF08220">
    <property type="entry name" value="HTH_DeoR"/>
    <property type="match status" value="1"/>
</dbReference>
<dbReference type="InterPro" id="IPR037171">
    <property type="entry name" value="NagB/RpiA_transferase-like"/>
</dbReference>
<dbReference type="SUPFAM" id="SSF100950">
    <property type="entry name" value="NagB/RpiA/CoA transferase-like"/>
    <property type="match status" value="1"/>
</dbReference>
<keyword evidence="2" id="KW-0238">DNA-binding</keyword>
<reference evidence="5 6" key="1">
    <citation type="submission" date="2018-12" db="EMBL/GenBank/DDBJ databases">
        <authorList>
            <person name="Sun L."/>
            <person name="Chen Z."/>
        </authorList>
    </citation>
    <scope>NUCLEOTIDE SEQUENCE [LARGE SCALE GENOMIC DNA]</scope>
    <source>
        <strain evidence="5 6">3-5-3</strain>
    </source>
</reference>
<protein>
    <submittedName>
        <fullName evidence="5">DeoR/GlpR transcriptional regulator</fullName>
    </submittedName>
</protein>
<dbReference type="GO" id="GO:0003700">
    <property type="term" value="F:DNA-binding transcription factor activity"/>
    <property type="evidence" value="ECO:0007669"/>
    <property type="project" value="InterPro"/>
</dbReference>
<evidence type="ECO:0000313" key="5">
    <source>
        <dbReference type="EMBL" id="RUT28106.1"/>
    </source>
</evidence>
<dbReference type="AlphaFoldDB" id="A0A433X1V3"/>
<dbReference type="InterPro" id="IPR036388">
    <property type="entry name" value="WH-like_DNA-bd_sf"/>
</dbReference>
<dbReference type="PROSITE" id="PS00894">
    <property type="entry name" value="HTH_DEOR_1"/>
    <property type="match status" value="1"/>
</dbReference>
<evidence type="ECO:0000313" key="6">
    <source>
        <dbReference type="Proteomes" id="UP000272464"/>
    </source>
</evidence>
<dbReference type="Gene3D" id="1.10.10.10">
    <property type="entry name" value="Winged helix-like DNA-binding domain superfamily/Winged helix DNA-binding domain"/>
    <property type="match status" value="1"/>
</dbReference>
<evidence type="ECO:0000259" key="4">
    <source>
        <dbReference type="PROSITE" id="PS51000"/>
    </source>
</evidence>
<dbReference type="PROSITE" id="PS51000">
    <property type="entry name" value="HTH_DEOR_2"/>
    <property type="match status" value="1"/>
</dbReference>
<dbReference type="PANTHER" id="PTHR30363">
    <property type="entry name" value="HTH-TYPE TRANSCRIPTIONAL REGULATOR SRLR-RELATED"/>
    <property type="match status" value="1"/>
</dbReference>
<dbReference type="InterPro" id="IPR014036">
    <property type="entry name" value="DeoR-like_C"/>
</dbReference>
<dbReference type="SUPFAM" id="SSF46785">
    <property type="entry name" value="Winged helix' DNA-binding domain"/>
    <property type="match status" value="1"/>
</dbReference>
<dbReference type="Proteomes" id="UP000272464">
    <property type="component" value="Unassembled WGS sequence"/>
</dbReference>
<sequence length="256" mass="28845">MLFEEERKSQLVQYLERNQRASVQELSENFEVSESTIRRDLKELEEAKLLKRTHGGAVALQSAGFEPSILDKEDVLRPEKERIAREAARRIREGDTILLDSGTTTLHLAREIKQFNSIRVITNSMLVLNELKDSRNIEVTLLGGILRPETQAFVGPMTEQSLEMIRVDKAFIATNGIDLKQGITTPNLVEAATKRKMIQIAGEVILLTDHSKIGKVAYAKFADIPDIHHCIIDQGVRTDFVNELKKLEVDVTLASE</sequence>
<dbReference type="EMBL" id="RZNX01000011">
    <property type="protein sequence ID" value="RUT28106.1"/>
    <property type="molecule type" value="Genomic_DNA"/>
</dbReference>
<organism evidence="5 6">
    <name type="scientific">Paenibacillus zeisoli</name>
    <dbReference type="NCBI Taxonomy" id="2496267"/>
    <lineage>
        <taxon>Bacteria</taxon>
        <taxon>Bacillati</taxon>
        <taxon>Bacillota</taxon>
        <taxon>Bacilli</taxon>
        <taxon>Bacillales</taxon>
        <taxon>Paenibacillaceae</taxon>
        <taxon>Paenibacillus</taxon>
    </lineage>
</organism>
<dbReference type="InterPro" id="IPR018356">
    <property type="entry name" value="Tscrpt_reg_HTH_DeoR_CS"/>
</dbReference>
<dbReference type="InterPro" id="IPR001034">
    <property type="entry name" value="DeoR_HTH"/>
</dbReference>
<dbReference type="PRINTS" id="PR00037">
    <property type="entry name" value="HTHLACR"/>
</dbReference>
<dbReference type="PANTHER" id="PTHR30363:SF44">
    <property type="entry name" value="AGA OPERON TRANSCRIPTIONAL REPRESSOR-RELATED"/>
    <property type="match status" value="1"/>
</dbReference>
<dbReference type="RefSeq" id="WP_127200650.1">
    <property type="nucleotide sequence ID" value="NZ_RZNX01000011.1"/>
</dbReference>
<dbReference type="InterPro" id="IPR050313">
    <property type="entry name" value="Carb_Metab_HTH_regulators"/>
</dbReference>
<gene>
    <name evidence="5" type="ORF">EJP77_17995</name>
</gene>
<dbReference type="SMART" id="SM00420">
    <property type="entry name" value="HTH_DEOR"/>
    <property type="match status" value="1"/>
</dbReference>
<keyword evidence="1" id="KW-0805">Transcription regulation</keyword>
<evidence type="ECO:0000256" key="3">
    <source>
        <dbReference type="ARBA" id="ARBA00023163"/>
    </source>
</evidence>
<proteinExistence type="predicted"/>
<keyword evidence="6" id="KW-1185">Reference proteome</keyword>
<dbReference type="InterPro" id="IPR036390">
    <property type="entry name" value="WH_DNA-bd_sf"/>
</dbReference>
<name>A0A433X1V3_9BACL</name>
<evidence type="ECO:0000256" key="2">
    <source>
        <dbReference type="ARBA" id="ARBA00023125"/>
    </source>
</evidence>
<dbReference type="Pfam" id="PF00455">
    <property type="entry name" value="DeoRC"/>
    <property type="match status" value="1"/>
</dbReference>
<evidence type="ECO:0000256" key="1">
    <source>
        <dbReference type="ARBA" id="ARBA00023015"/>
    </source>
</evidence>
<keyword evidence="3" id="KW-0804">Transcription</keyword>